<proteinExistence type="predicted"/>
<dbReference type="InParanoid" id="A8N545"/>
<dbReference type="HOGENOM" id="CLU_1261448_0_0_1"/>
<protein>
    <submittedName>
        <fullName evidence="3">Uncharacterized protein</fullName>
    </submittedName>
</protein>
<feature type="transmembrane region" description="Helical" evidence="2">
    <location>
        <begin position="95"/>
        <end position="117"/>
    </location>
</feature>
<dbReference type="GeneID" id="6006402"/>
<name>A8N545_COPC7</name>
<reference evidence="3 4" key="1">
    <citation type="journal article" date="2010" name="Proc. Natl. Acad. Sci. U.S.A.">
        <title>Insights into evolution of multicellular fungi from the assembled chromosomes of the mushroom Coprinopsis cinerea (Coprinus cinereus).</title>
        <authorList>
            <person name="Stajich J.E."/>
            <person name="Wilke S.K."/>
            <person name="Ahren D."/>
            <person name="Au C.H."/>
            <person name="Birren B.W."/>
            <person name="Borodovsky M."/>
            <person name="Burns C."/>
            <person name="Canback B."/>
            <person name="Casselton L.A."/>
            <person name="Cheng C.K."/>
            <person name="Deng J."/>
            <person name="Dietrich F.S."/>
            <person name="Fargo D.C."/>
            <person name="Farman M.L."/>
            <person name="Gathman A.C."/>
            <person name="Goldberg J."/>
            <person name="Guigo R."/>
            <person name="Hoegger P.J."/>
            <person name="Hooker J.B."/>
            <person name="Huggins A."/>
            <person name="James T.Y."/>
            <person name="Kamada T."/>
            <person name="Kilaru S."/>
            <person name="Kodira C."/>
            <person name="Kues U."/>
            <person name="Kupfer D."/>
            <person name="Kwan H.S."/>
            <person name="Lomsadze A."/>
            <person name="Li W."/>
            <person name="Lilly W.W."/>
            <person name="Ma L.J."/>
            <person name="Mackey A.J."/>
            <person name="Manning G."/>
            <person name="Martin F."/>
            <person name="Muraguchi H."/>
            <person name="Natvig D.O."/>
            <person name="Palmerini H."/>
            <person name="Ramesh M.A."/>
            <person name="Rehmeyer C.J."/>
            <person name="Roe B.A."/>
            <person name="Shenoy N."/>
            <person name="Stanke M."/>
            <person name="Ter-Hovhannisyan V."/>
            <person name="Tunlid A."/>
            <person name="Velagapudi R."/>
            <person name="Vision T.J."/>
            <person name="Zeng Q."/>
            <person name="Zolan M.E."/>
            <person name="Pukkila P.J."/>
        </authorList>
    </citation>
    <scope>NUCLEOTIDE SEQUENCE [LARGE SCALE GENOMIC DNA]</scope>
    <source>
        <strain evidence="4">Okayama-7 / 130 / ATCC MYA-4618 / FGSC 9003</strain>
    </source>
</reference>
<keyword evidence="2" id="KW-1133">Transmembrane helix</keyword>
<gene>
    <name evidence="3" type="ORF">CC1G_04652</name>
</gene>
<dbReference type="RefSeq" id="XP_001829963.2">
    <property type="nucleotide sequence ID" value="XM_001829911.2"/>
</dbReference>
<keyword evidence="2" id="KW-0812">Transmembrane</keyword>
<feature type="compositionally biased region" description="Low complexity" evidence="1">
    <location>
        <begin position="198"/>
        <end position="219"/>
    </location>
</feature>
<feature type="compositionally biased region" description="Pro residues" evidence="1">
    <location>
        <begin position="63"/>
        <end position="72"/>
    </location>
</feature>
<dbReference type="Proteomes" id="UP000001861">
    <property type="component" value="Unassembled WGS sequence"/>
</dbReference>
<evidence type="ECO:0000256" key="2">
    <source>
        <dbReference type="SAM" id="Phobius"/>
    </source>
</evidence>
<dbReference type="AlphaFoldDB" id="A8N545"/>
<evidence type="ECO:0000256" key="1">
    <source>
        <dbReference type="SAM" id="MobiDB-lite"/>
    </source>
</evidence>
<feature type="compositionally biased region" description="Basic and acidic residues" evidence="1">
    <location>
        <begin position="1"/>
        <end position="17"/>
    </location>
</feature>
<accession>A8N545</accession>
<dbReference type="VEuPathDB" id="FungiDB:CC1G_04652"/>
<evidence type="ECO:0000313" key="3">
    <source>
        <dbReference type="EMBL" id="EAU91885.2"/>
    </source>
</evidence>
<feature type="compositionally biased region" description="Pro residues" evidence="1">
    <location>
        <begin position="185"/>
        <end position="197"/>
    </location>
</feature>
<dbReference type="KEGG" id="cci:CC1G_04652"/>
<feature type="region of interest" description="Disordered" evidence="1">
    <location>
        <begin position="1"/>
        <end position="72"/>
    </location>
</feature>
<comment type="caution">
    <text evidence="3">The sequence shown here is derived from an EMBL/GenBank/DDBJ whole genome shotgun (WGS) entry which is preliminary data.</text>
</comment>
<dbReference type="PRINTS" id="PR01217">
    <property type="entry name" value="PRICHEXTENSN"/>
</dbReference>
<sequence length="219" mass="23890">MIVLDNEHGQENERSPLKSDSSPTTERHVYSPPPPPYGAPPSNYGAIPSHSWSAHQEPHRPPRSPLSPPPAFYYTPPPPAPVHPARAAARRFFKAYLVAISFIFFWGLFIGGIELAYRDAANGHVVRDWVKDNIGVTMGPKELGKRSRSSRNISPYERVECVTITMVPSASPSPSPTPSTGMPIRPLPINYPPPPRLQPSSSSPSPSPTFTSPPASTSR</sequence>
<keyword evidence="4" id="KW-1185">Reference proteome</keyword>
<evidence type="ECO:0000313" key="4">
    <source>
        <dbReference type="Proteomes" id="UP000001861"/>
    </source>
</evidence>
<keyword evidence="2" id="KW-0472">Membrane</keyword>
<feature type="region of interest" description="Disordered" evidence="1">
    <location>
        <begin position="167"/>
        <end position="219"/>
    </location>
</feature>
<dbReference type="EMBL" id="AACS02000003">
    <property type="protein sequence ID" value="EAU91885.2"/>
    <property type="molecule type" value="Genomic_DNA"/>
</dbReference>
<organism evidence="3 4">
    <name type="scientific">Coprinopsis cinerea (strain Okayama-7 / 130 / ATCC MYA-4618 / FGSC 9003)</name>
    <name type="common">Inky cap fungus</name>
    <name type="synonym">Hormographiella aspergillata</name>
    <dbReference type="NCBI Taxonomy" id="240176"/>
    <lineage>
        <taxon>Eukaryota</taxon>
        <taxon>Fungi</taxon>
        <taxon>Dikarya</taxon>
        <taxon>Basidiomycota</taxon>
        <taxon>Agaricomycotina</taxon>
        <taxon>Agaricomycetes</taxon>
        <taxon>Agaricomycetidae</taxon>
        <taxon>Agaricales</taxon>
        <taxon>Agaricineae</taxon>
        <taxon>Psathyrellaceae</taxon>
        <taxon>Coprinopsis</taxon>
    </lineage>
</organism>